<evidence type="ECO:0000256" key="1">
    <source>
        <dbReference type="SAM" id="SignalP"/>
    </source>
</evidence>
<dbReference type="AlphaFoldDB" id="A0AAV2BSU0"/>
<organism evidence="2 3">
    <name type="scientific">Larinioides sclopetarius</name>
    <dbReference type="NCBI Taxonomy" id="280406"/>
    <lineage>
        <taxon>Eukaryota</taxon>
        <taxon>Metazoa</taxon>
        <taxon>Ecdysozoa</taxon>
        <taxon>Arthropoda</taxon>
        <taxon>Chelicerata</taxon>
        <taxon>Arachnida</taxon>
        <taxon>Araneae</taxon>
        <taxon>Araneomorphae</taxon>
        <taxon>Entelegynae</taxon>
        <taxon>Araneoidea</taxon>
        <taxon>Araneidae</taxon>
        <taxon>Larinioides</taxon>
    </lineage>
</organism>
<gene>
    <name evidence="2" type="ORF">LARSCL_LOCUS20875</name>
</gene>
<dbReference type="Proteomes" id="UP001497382">
    <property type="component" value="Unassembled WGS sequence"/>
</dbReference>
<accession>A0AAV2BSU0</accession>
<name>A0AAV2BSU0_9ARAC</name>
<feature type="signal peptide" evidence="1">
    <location>
        <begin position="1"/>
        <end position="20"/>
    </location>
</feature>
<keyword evidence="1" id="KW-0732">Signal</keyword>
<feature type="chain" id="PRO_5043584371" evidence="1">
    <location>
        <begin position="21"/>
        <end position="185"/>
    </location>
</feature>
<dbReference type="EMBL" id="CAXIEN010000463">
    <property type="protein sequence ID" value="CAL1298519.1"/>
    <property type="molecule type" value="Genomic_DNA"/>
</dbReference>
<evidence type="ECO:0000313" key="3">
    <source>
        <dbReference type="Proteomes" id="UP001497382"/>
    </source>
</evidence>
<comment type="caution">
    <text evidence="2">The sequence shown here is derived from an EMBL/GenBank/DDBJ whole genome shotgun (WGS) entry which is preliminary data.</text>
</comment>
<reference evidence="2 3" key="1">
    <citation type="submission" date="2024-04" db="EMBL/GenBank/DDBJ databases">
        <authorList>
            <person name="Rising A."/>
            <person name="Reimegard J."/>
            <person name="Sonavane S."/>
            <person name="Akerstrom W."/>
            <person name="Nylinder S."/>
            <person name="Hedman E."/>
            <person name="Kallberg Y."/>
        </authorList>
    </citation>
    <scope>NUCLEOTIDE SEQUENCE [LARGE SCALE GENOMIC DNA]</scope>
</reference>
<protein>
    <submittedName>
        <fullName evidence="2">Uncharacterized protein</fullName>
    </submittedName>
</protein>
<keyword evidence="3" id="KW-1185">Reference proteome</keyword>
<sequence>MRHVLILLTCLLLSDALMQAASPMVTMHFPFNGATRLVRAVRFMRYLMRMRTILRRLHLTRRFVGMVPLLLLGRNGRRHHPKFLTTQNPCLKRLACEVFTKPEPKGIQRDGIISTARQDNNGVKIFLTFDAPESDGYCKQRFASCPFSAMQIIKGLLPLRGLQRQLPSSDLTLDELNLTKYHNLL</sequence>
<evidence type="ECO:0000313" key="2">
    <source>
        <dbReference type="EMBL" id="CAL1298519.1"/>
    </source>
</evidence>
<proteinExistence type="predicted"/>